<gene>
    <name evidence="2" type="ORF">SNE40_022411</name>
</gene>
<comment type="caution">
    <text evidence="2">The sequence shown here is derived from an EMBL/GenBank/DDBJ whole genome shotgun (WGS) entry which is preliminary data.</text>
</comment>
<organism evidence="2 3">
    <name type="scientific">Patella caerulea</name>
    <name type="common">Rayed Mediterranean limpet</name>
    <dbReference type="NCBI Taxonomy" id="87958"/>
    <lineage>
        <taxon>Eukaryota</taxon>
        <taxon>Metazoa</taxon>
        <taxon>Spiralia</taxon>
        <taxon>Lophotrochozoa</taxon>
        <taxon>Mollusca</taxon>
        <taxon>Gastropoda</taxon>
        <taxon>Patellogastropoda</taxon>
        <taxon>Patelloidea</taxon>
        <taxon>Patellidae</taxon>
        <taxon>Patella</taxon>
    </lineage>
</organism>
<feature type="compositionally biased region" description="Basic and acidic residues" evidence="1">
    <location>
        <begin position="163"/>
        <end position="176"/>
    </location>
</feature>
<feature type="compositionally biased region" description="Polar residues" evidence="1">
    <location>
        <begin position="201"/>
        <end position="214"/>
    </location>
</feature>
<dbReference type="Pfam" id="PF17662">
    <property type="entry name" value="DUF5524"/>
    <property type="match status" value="1"/>
</dbReference>
<evidence type="ECO:0000313" key="3">
    <source>
        <dbReference type="Proteomes" id="UP001347796"/>
    </source>
</evidence>
<feature type="compositionally biased region" description="Pro residues" evidence="1">
    <location>
        <begin position="247"/>
        <end position="257"/>
    </location>
</feature>
<feature type="region of interest" description="Disordered" evidence="1">
    <location>
        <begin position="22"/>
        <end position="41"/>
    </location>
</feature>
<dbReference type="EMBL" id="JAZGQO010000021">
    <property type="protein sequence ID" value="KAK6165492.1"/>
    <property type="molecule type" value="Genomic_DNA"/>
</dbReference>
<feature type="region of interest" description="Disordered" evidence="1">
    <location>
        <begin position="313"/>
        <end position="332"/>
    </location>
</feature>
<dbReference type="AlphaFoldDB" id="A0AAN8FWL0"/>
<feature type="compositionally biased region" description="Polar residues" evidence="1">
    <location>
        <begin position="283"/>
        <end position="298"/>
    </location>
</feature>
<accession>A0AAN8FWL0</accession>
<evidence type="ECO:0000313" key="2">
    <source>
        <dbReference type="EMBL" id="KAK6165492.1"/>
    </source>
</evidence>
<evidence type="ECO:0000256" key="1">
    <source>
        <dbReference type="SAM" id="MobiDB-lite"/>
    </source>
</evidence>
<keyword evidence="3" id="KW-1185">Reference proteome</keyword>
<feature type="region of interest" description="Disordered" evidence="1">
    <location>
        <begin position="161"/>
        <end position="307"/>
    </location>
</feature>
<sequence>MATNKNINECGWFYHAPAKRNTKTTEPVDTPYISQIPGLSEIPQEEFTTDPHKIYFKDTDTKFVRMAKQGGRKDLLVFREPSSPSKEAKGYPRVDWFYLQDNAIEDAENEGEKKPWEFLLPEYMVHDSYTPSFADGAPVGSYGPGETGRVPYACDKYSVLQSEGRDATDKRVRLPEARPPGYGVRNSKPVKVRSQAGKPTATVSHQDHINTSVTKGDRHGQMNKILSYDYERQWHEQMNRQNAKSPPAKPKGEPPIPSEYDDKYGKAVTTKKTTKSSPSPTSRRATNANKSTINNTQVDGDKSPFKLTRFKNVEARVDSHQPITGKPVSVVN</sequence>
<reference evidence="2 3" key="1">
    <citation type="submission" date="2024-01" db="EMBL/GenBank/DDBJ databases">
        <title>The genome of the rayed Mediterranean limpet Patella caerulea (Linnaeus, 1758).</title>
        <authorList>
            <person name="Anh-Thu Weber A."/>
            <person name="Halstead-Nussloch G."/>
        </authorList>
    </citation>
    <scope>NUCLEOTIDE SEQUENCE [LARGE SCALE GENOMIC DNA]</scope>
    <source>
        <strain evidence="2">AATW-2023a</strain>
        <tissue evidence="2">Whole specimen</tissue>
    </source>
</reference>
<dbReference type="Proteomes" id="UP001347796">
    <property type="component" value="Unassembled WGS sequence"/>
</dbReference>
<dbReference type="PANTHER" id="PTHR31097:SF2">
    <property type="entry name" value="CHROMOSOME 7 OPEN READING FRAME 57"/>
    <property type="match status" value="1"/>
</dbReference>
<name>A0AAN8FWL0_PATCE</name>
<dbReference type="InterPro" id="IPR040247">
    <property type="entry name" value="DUF5524"/>
</dbReference>
<proteinExistence type="predicted"/>
<feature type="compositionally biased region" description="Basic and acidic residues" evidence="1">
    <location>
        <begin position="229"/>
        <end position="238"/>
    </location>
</feature>
<protein>
    <submittedName>
        <fullName evidence="2">Uncharacterized protein</fullName>
    </submittedName>
</protein>
<dbReference type="PANTHER" id="PTHR31097">
    <property type="entry name" value="SI:DKEY-276J7.1"/>
    <property type="match status" value="1"/>
</dbReference>